<protein>
    <submittedName>
        <fullName evidence="2">Uncharacterized protein</fullName>
    </submittedName>
</protein>
<sequence>MSPYQHVAHDGLSIGDRQLQRKGDRNRWSYSYSADQQRESVFVADQRTRAPCFLLVLTRRANSPAKVDRRRRRRRRCCSARPGLCLPLVTVASTFTCKPASVKKRGEEENENHQCVDIYRHTRKNVINEQPCRPSRKKIPILFEKAWIVRPSRSTGSKNLVRATGLFVPVNTQARELPYRSFRHFARNYPVSPIQYKVNCIALTQTCNCDEHTSGTGPSILYNLPVSRRSLNIEVKMVRSSAHPSSFRKRPVSKNVFHKGQFWARSCGMSCMTRSCASTSMAMFVSSASRTTSQWWLSPSIYGRSNTT</sequence>
<gene>
    <name evidence="2" type="ORF">TBRA_LOCUS8477</name>
</gene>
<feature type="region of interest" description="Disordered" evidence="1">
    <location>
        <begin position="1"/>
        <end position="20"/>
    </location>
</feature>
<dbReference type="EMBL" id="CADCXV010000822">
    <property type="protein sequence ID" value="CAB0036615.1"/>
    <property type="molecule type" value="Genomic_DNA"/>
</dbReference>
<feature type="non-terminal residue" evidence="2">
    <location>
        <position position="308"/>
    </location>
</feature>
<evidence type="ECO:0000256" key="1">
    <source>
        <dbReference type="SAM" id="MobiDB-lite"/>
    </source>
</evidence>
<dbReference type="AlphaFoldDB" id="A0A6H5ILK3"/>
<name>A0A6H5ILK3_9HYME</name>
<dbReference type="Proteomes" id="UP000479190">
    <property type="component" value="Unassembled WGS sequence"/>
</dbReference>
<evidence type="ECO:0000313" key="3">
    <source>
        <dbReference type="Proteomes" id="UP000479190"/>
    </source>
</evidence>
<evidence type="ECO:0000313" key="2">
    <source>
        <dbReference type="EMBL" id="CAB0036615.1"/>
    </source>
</evidence>
<proteinExistence type="predicted"/>
<organism evidence="2 3">
    <name type="scientific">Trichogramma brassicae</name>
    <dbReference type="NCBI Taxonomy" id="86971"/>
    <lineage>
        <taxon>Eukaryota</taxon>
        <taxon>Metazoa</taxon>
        <taxon>Ecdysozoa</taxon>
        <taxon>Arthropoda</taxon>
        <taxon>Hexapoda</taxon>
        <taxon>Insecta</taxon>
        <taxon>Pterygota</taxon>
        <taxon>Neoptera</taxon>
        <taxon>Endopterygota</taxon>
        <taxon>Hymenoptera</taxon>
        <taxon>Apocrita</taxon>
        <taxon>Proctotrupomorpha</taxon>
        <taxon>Chalcidoidea</taxon>
        <taxon>Trichogrammatidae</taxon>
        <taxon>Trichogramma</taxon>
    </lineage>
</organism>
<accession>A0A6H5ILK3</accession>
<reference evidence="2 3" key="1">
    <citation type="submission" date="2020-02" db="EMBL/GenBank/DDBJ databases">
        <authorList>
            <person name="Ferguson B K."/>
        </authorList>
    </citation>
    <scope>NUCLEOTIDE SEQUENCE [LARGE SCALE GENOMIC DNA]</scope>
</reference>
<keyword evidence="3" id="KW-1185">Reference proteome</keyword>